<evidence type="ECO:0000313" key="3">
    <source>
        <dbReference type="Proteomes" id="UP001499854"/>
    </source>
</evidence>
<name>A0ABN2RHP2_9ACTN</name>
<evidence type="ECO:0000256" key="1">
    <source>
        <dbReference type="SAM" id="Phobius"/>
    </source>
</evidence>
<proteinExistence type="predicted"/>
<keyword evidence="1" id="KW-1133">Transmembrane helix</keyword>
<protein>
    <recommendedName>
        <fullName evidence="4">PEGA domain-containing protein</fullName>
    </recommendedName>
</protein>
<feature type="transmembrane region" description="Helical" evidence="1">
    <location>
        <begin position="91"/>
        <end position="117"/>
    </location>
</feature>
<keyword evidence="1" id="KW-0472">Membrane</keyword>
<dbReference type="EMBL" id="BAAAQM010000014">
    <property type="protein sequence ID" value="GAA1968735.1"/>
    <property type="molecule type" value="Genomic_DNA"/>
</dbReference>
<gene>
    <name evidence="2" type="ORF">GCM10009838_29080</name>
</gene>
<evidence type="ECO:0000313" key="2">
    <source>
        <dbReference type="EMBL" id="GAA1968735.1"/>
    </source>
</evidence>
<reference evidence="2 3" key="1">
    <citation type="journal article" date="2019" name="Int. J. Syst. Evol. Microbiol.">
        <title>The Global Catalogue of Microorganisms (GCM) 10K type strain sequencing project: providing services to taxonomists for standard genome sequencing and annotation.</title>
        <authorList>
            <consortium name="The Broad Institute Genomics Platform"/>
            <consortium name="The Broad Institute Genome Sequencing Center for Infectious Disease"/>
            <person name="Wu L."/>
            <person name="Ma J."/>
        </authorList>
    </citation>
    <scope>NUCLEOTIDE SEQUENCE [LARGE SCALE GENOMIC DNA]</scope>
    <source>
        <strain evidence="2 3">JCM 16013</strain>
    </source>
</reference>
<keyword evidence="3" id="KW-1185">Reference proteome</keyword>
<dbReference type="Proteomes" id="UP001499854">
    <property type="component" value="Unassembled WGS sequence"/>
</dbReference>
<comment type="caution">
    <text evidence="2">The sequence shown here is derived from an EMBL/GenBank/DDBJ whole genome shotgun (WGS) entry which is preliminary data.</text>
</comment>
<dbReference type="RefSeq" id="WP_344657529.1">
    <property type="nucleotide sequence ID" value="NZ_BAAAQM010000014.1"/>
</dbReference>
<evidence type="ECO:0008006" key="4">
    <source>
        <dbReference type="Google" id="ProtNLM"/>
    </source>
</evidence>
<sequence>MQGTVTIVAARPGLGRAGRMKVSVDGAVVGKVKQGTSLDLELGPGDHAVRVTGGGSRSKTVTVTVADDSHHYLDAGVHQGLLPAAGLFGAVAGYLAGVLFVLPVVLIFMVVPGWWFYLRPAPPHLAPSPLDDAEEAAATTAAATGEMWWHSDPNLAKRYRKP</sequence>
<accession>A0ABN2RHP2</accession>
<keyword evidence="1" id="KW-0812">Transmembrane</keyword>
<organism evidence="2 3">
    <name type="scientific">Catenulispora subtropica</name>
    <dbReference type="NCBI Taxonomy" id="450798"/>
    <lineage>
        <taxon>Bacteria</taxon>
        <taxon>Bacillati</taxon>
        <taxon>Actinomycetota</taxon>
        <taxon>Actinomycetes</taxon>
        <taxon>Catenulisporales</taxon>
        <taxon>Catenulisporaceae</taxon>
        <taxon>Catenulispora</taxon>
    </lineage>
</organism>